<dbReference type="HOGENOM" id="CLU_3011234_0_0_5"/>
<dbReference type="AlphaFoldDB" id="U4Q063"/>
<dbReference type="KEGG" id="rir:BN877_I0221"/>
<feature type="region of interest" description="Disordered" evidence="1">
    <location>
        <begin position="30"/>
        <end position="56"/>
    </location>
</feature>
<gene>
    <name evidence="2" type="ORF">BN877_I0221</name>
</gene>
<dbReference type="EMBL" id="HG518322">
    <property type="protein sequence ID" value="CDI07139.1"/>
    <property type="molecule type" value="Genomic_DNA"/>
</dbReference>
<sequence>MALLQNAGYMLRFFVLLTSSANLTLRKDADDEPRLTPSRHRIRRLDRSDLRRTKPC</sequence>
<reference evidence="2 3" key="1">
    <citation type="journal article" date="2013" name="Genome Announc.">
        <title>Complete Genome Sequence of the Sesbania Symbiont and Rice Growth-Promoting Endophyte Rhizobium sp. Strain IRBG74.</title>
        <authorList>
            <person name="Crook M.B."/>
            <person name="Mitra S."/>
            <person name="Ane J.M."/>
            <person name="Sadowsky M.J."/>
            <person name="Gyaneshwar P."/>
        </authorList>
    </citation>
    <scope>NUCLEOTIDE SEQUENCE [LARGE SCALE GENOMIC DNA]</scope>
    <source>
        <strain evidence="2 3">IRBG74</strain>
    </source>
</reference>
<evidence type="ECO:0000256" key="1">
    <source>
        <dbReference type="SAM" id="MobiDB-lite"/>
    </source>
</evidence>
<name>U4Q063_9HYPH</name>
<protein>
    <submittedName>
        <fullName evidence="2">Uncharacterized protein</fullName>
    </submittedName>
</protein>
<feature type="compositionally biased region" description="Basic and acidic residues" evidence="1">
    <location>
        <begin position="45"/>
        <end position="56"/>
    </location>
</feature>
<accession>U4Q063</accession>
<dbReference type="Proteomes" id="UP000016944">
    <property type="component" value="Chromosome I"/>
</dbReference>
<evidence type="ECO:0000313" key="3">
    <source>
        <dbReference type="Proteomes" id="UP000016944"/>
    </source>
</evidence>
<organism evidence="2 3">
    <name type="scientific">Agrobacterium pusense</name>
    <dbReference type="NCBI Taxonomy" id="648995"/>
    <lineage>
        <taxon>Bacteria</taxon>
        <taxon>Pseudomonadati</taxon>
        <taxon>Pseudomonadota</taxon>
        <taxon>Alphaproteobacteria</taxon>
        <taxon>Hyphomicrobiales</taxon>
        <taxon>Rhizobiaceae</taxon>
        <taxon>Rhizobium/Agrobacterium group</taxon>
        <taxon>Agrobacterium</taxon>
    </lineage>
</organism>
<proteinExistence type="predicted"/>
<evidence type="ECO:0000313" key="2">
    <source>
        <dbReference type="EMBL" id="CDI07139.1"/>
    </source>
</evidence>